<dbReference type="Pfam" id="PF08634">
    <property type="entry name" value="Pet127"/>
    <property type="match status" value="1"/>
</dbReference>
<proteinExistence type="predicted"/>
<dbReference type="EMBL" id="KI894007">
    <property type="protein sequence ID" value="OCF53618.1"/>
    <property type="molecule type" value="Genomic_DNA"/>
</dbReference>
<evidence type="ECO:0000313" key="2">
    <source>
        <dbReference type="EMBL" id="OCF53618.1"/>
    </source>
</evidence>
<evidence type="ECO:0000256" key="1">
    <source>
        <dbReference type="SAM" id="MobiDB-lite"/>
    </source>
</evidence>
<gene>
    <name evidence="2" type="ORF">I206_00924</name>
</gene>
<dbReference type="STRING" id="1296096.A0A1B9ID70"/>
<feature type="compositionally biased region" description="Polar residues" evidence="1">
    <location>
        <begin position="117"/>
        <end position="129"/>
    </location>
</feature>
<feature type="compositionally biased region" description="Low complexity" evidence="1">
    <location>
        <begin position="30"/>
        <end position="64"/>
    </location>
</feature>
<dbReference type="InterPro" id="IPR013943">
    <property type="entry name" value="Pet127"/>
</dbReference>
<dbReference type="PANTHER" id="PTHR31014:SF0">
    <property type="entry name" value="MITOCHONDRIAL TRANSLATION SYSTEM COMPONENT PET127-RELATED"/>
    <property type="match status" value="1"/>
</dbReference>
<dbReference type="OrthoDB" id="10249045at2759"/>
<feature type="compositionally biased region" description="Polar residues" evidence="1">
    <location>
        <begin position="690"/>
        <end position="704"/>
    </location>
</feature>
<dbReference type="PANTHER" id="PTHR31014">
    <property type="entry name" value="MITOCHONDRIAL TRANSLATION SYSTEM COMPONENT PET127-RELATED"/>
    <property type="match status" value="1"/>
</dbReference>
<protein>
    <recommendedName>
        <fullName evidence="3">Mitochondrial protein Pet127</fullName>
    </recommendedName>
</protein>
<sequence length="751" mass="84576">MGHESRSLLSISNRISRSVAAHHGFINSIASSSSSTIDPSASRHVRYTSTSSSRSQIHSQNISSKPRQRFRKVQRQTVLKSLGSQADDDLVLDSAMARSLEIYRQRHRSGAPRLSIPLSTKNDLPQSKSLPHPKRRIAMMSTESRKPFSAQERSFPAASPGGDEPTGQVEPSLNDQEIEEILGDRPSTESASAETLSERQETGVISAKDVKLQEIKPAREMKIARLRRALGRVLFSPGVVPLRDTRTGVWNFDPTLHTIPQPDKFAFHRCPPYITPSQDEELVDLAQRHKCGFVGSTSTLTKALSQIYFAISGGKGIDLSTLSQDFSSERTTFTPGAELPASIIIDKLPQGIYSVDSDKRWDVENVISDFGRILEKMLTCENADFKRFLTSSPESAVPEEERSAKEAYRYQRVGSLLMRSQLDCYDPRLPGNGVFDIKTRACLPIRHDRANYVANAAYDIWKNRGISQSYEREYYDLLRAGMLKFSLQVRIGGMDGIFLAYHNTSRLFGFQYISLSEIDERIFGSTEMADQAFKLSVSILEQLLHHCVELFPDQAINVILKHSPTVHSHSVTAYVEPKEWDASKGERPVRAVTFTMENTLDDEATQGQVTFSVDQETRQKQNWSIKYNVSYDAKDEEGQKKSRAGLNRLQQNLLAMNSLTVPAGQTVKSMTQRDRIAQRKAATTQRDEQGSATTHPEELISNSARLNASPRIKWREAGPRQIQLREEAIESGRAYEQRKKMWKKNKFAWTV</sequence>
<organism evidence="2">
    <name type="scientific">Kwoniella pini CBS 10737</name>
    <dbReference type="NCBI Taxonomy" id="1296096"/>
    <lineage>
        <taxon>Eukaryota</taxon>
        <taxon>Fungi</taxon>
        <taxon>Dikarya</taxon>
        <taxon>Basidiomycota</taxon>
        <taxon>Agaricomycotina</taxon>
        <taxon>Tremellomycetes</taxon>
        <taxon>Tremellales</taxon>
        <taxon>Cryptococcaceae</taxon>
        <taxon>Kwoniella</taxon>
    </lineage>
</organism>
<name>A0A1B9ID70_9TREE</name>
<feature type="region of interest" description="Disordered" evidence="1">
    <location>
        <begin position="183"/>
        <end position="202"/>
    </location>
</feature>
<dbReference type="GO" id="GO:0005740">
    <property type="term" value="C:mitochondrial envelope"/>
    <property type="evidence" value="ECO:0007669"/>
    <property type="project" value="TreeGrafter"/>
</dbReference>
<dbReference type="GO" id="GO:0000964">
    <property type="term" value="P:mitochondrial RNA 5'-end processing"/>
    <property type="evidence" value="ECO:0007669"/>
    <property type="project" value="TreeGrafter"/>
</dbReference>
<evidence type="ECO:0008006" key="3">
    <source>
        <dbReference type="Google" id="ProtNLM"/>
    </source>
</evidence>
<reference evidence="2" key="1">
    <citation type="submission" date="2013-07" db="EMBL/GenBank/DDBJ databases">
        <title>The Genome Sequence of Cryptococcus pinus CBS10737.</title>
        <authorList>
            <consortium name="The Broad Institute Genome Sequencing Platform"/>
            <person name="Cuomo C."/>
            <person name="Litvintseva A."/>
            <person name="Chen Y."/>
            <person name="Heitman J."/>
            <person name="Sun S."/>
            <person name="Springer D."/>
            <person name="Dromer F."/>
            <person name="Young S.K."/>
            <person name="Zeng Q."/>
            <person name="Gargeya S."/>
            <person name="Fitzgerald M."/>
            <person name="Abouelleil A."/>
            <person name="Alvarado L."/>
            <person name="Berlin A.M."/>
            <person name="Chapman S.B."/>
            <person name="Dewar J."/>
            <person name="Goldberg J."/>
            <person name="Griggs A."/>
            <person name="Gujja S."/>
            <person name="Hansen M."/>
            <person name="Howarth C."/>
            <person name="Imamovic A."/>
            <person name="Larimer J."/>
            <person name="McCowan C."/>
            <person name="Murphy C."/>
            <person name="Pearson M."/>
            <person name="Priest M."/>
            <person name="Roberts A."/>
            <person name="Saif S."/>
            <person name="Shea T."/>
            <person name="Sykes S."/>
            <person name="Wortman J."/>
            <person name="Nusbaum C."/>
            <person name="Birren B."/>
        </authorList>
    </citation>
    <scope>NUCLEOTIDE SEQUENCE [LARGE SCALE GENOMIC DNA]</scope>
    <source>
        <strain evidence="2">CBS 10737</strain>
    </source>
</reference>
<accession>A0A1B9ID70</accession>
<feature type="region of interest" description="Disordered" evidence="1">
    <location>
        <begin position="664"/>
        <end position="704"/>
    </location>
</feature>
<feature type="region of interest" description="Disordered" evidence="1">
    <location>
        <begin position="106"/>
        <end position="170"/>
    </location>
</feature>
<reference evidence="2" key="2">
    <citation type="submission" date="2016-07" db="EMBL/GenBank/DDBJ databases">
        <title>Evolution of pathogenesis and genome organization in the Tremellales.</title>
        <authorList>
            <person name="Cuomo C."/>
            <person name="Litvintseva A."/>
            <person name="Heitman J."/>
            <person name="Chen Y."/>
            <person name="Sun S."/>
            <person name="Springer D."/>
            <person name="Dromer F."/>
            <person name="Young S."/>
            <person name="Zeng Q."/>
            <person name="Chapman S."/>
            <person name="Gujja S."/>
            <person name="Saif S."/>
            <person name="Birren B."/>
        </authorList>
    </citation>
    <scope>NUCLEOTIDE SEQUENCE</scope>
    <source>
        <strain evidence="2">CBS 10737</strain>
    </source>
</reference>
<feature type="region of interest" description="Disordered" evidence="1">
    <location>
        <begin position="30"/>
        <end position="71"/>
    </location>
</feature>
<dbReference type="AlphaFoldDB" id="A0A1B9ID70"/>